<dbReference type="STRING" id="29563.SAMN02983006_00990"/>
<evidence type="ECO:0000259" key="1">
    <source>
        <dbReference type="Pfam" id="PF00814"/>
    </source>
</evidence>
<dbReference type="PANTHER" id="PTHR11735">
    <property type="entry name" value="TRNA N6-ADENOSINE THREONYLCARBAMOYLTRANSFERASE"/>
    <property type="match status" value="1"/>
</dbReference>
<gene>
    <name evidence="2" type="ORF">SAMN02983006_00990</name>
</gene>
<evidence type="ECO:0000313" key="2">
    <source>
        <dbReference type="EMBL" id="SFL37991.1"/>
    </source>
</evidence>
<sequence length="258" mass="28597">MLTLAIDTATEVLGLALLNQQQLVIEHNLHLPRQHSEKLLPLIESMFELTEFEVADLSGIGVTVGPGSFTGLRIGITTVKLLARIFKIPVKGVSSLELLAAAVEGEYLLPLFDARRKRVYTALYQRQLGKVAERQQAISASNNLIFNSRKAIIKPAGIEITKLPEILADYRQFKLTLLGEPKIAVKEVLTAAGFRVEFANLENDFPRAAVLARLAAQYLAMDQSDDIYQLKPAYLKQPQAEINWQQKYGKKTDLAGGN</sequence>
<dbReference type="NCBIfam" id="TIGR03725">
    <property type="entry name" value="T6A_YeaZ"/>
    <property type="match status" value="1"/>
</dbReference>
<dbReference type="OrthoDB" id="9784166at2"/>
<proteinExistence type="predicted"/>
<accession>A0A1I4H999</accession>
<dbReference type="InterPro" id="IPR043129">
    <property type="entry name" value="ATPase_NBD"/>
</dbReference>
<dbReference type="InterPro" id="IPR022496">
    <property type="entry name" value="T6A_TsaB"/>
</dbReference>
<dbReference type="GO" id="GO:0005829">
    <property type="term" value="C:cytosol"/>
    <property type="evidence" value="ECO:0007669"/>
    <property type="project" value="TreeGrafter"/>
</dbReference>
<dbReference type="CDD" id="cd24032">
    <property type="entry name" value="ASKHA_NBD_TsaB"/>
    <property type="match status" value="1"/>
</dbReference>
<dbReference type="InterPro" id="IPR000905">
    <property type="entry name" value="Gcp-like_dom"/>
</dbReference>
<dbReference type="Gene3D" id="3.30.420.40">
    <property type="match status" value="2"/>
</dbReference>
<reference evidence="2 3" key="1">
    <citation type="submission" date="2016-10" db="EMBL/GenBank/DDBJ databases">
        <authorList>
            <person name="de Groot N.N."/>
        </authorList>
    </citation>
    <scope>NUCLEOTIDE SEQUENCE [LARGE SCALE GENOMIC DNA]</scope>
    <source>
        <strain evidence="2 3">ATCC 51327</strain>
    </source>
</reference>
<organism evidence="2 3">
    <name type="scientific">Halanaerobium salsuginis</name>
    <dbReference type="NCBI Taxonomy" id="29563"/>
    <lineage>
        <taxon>Bacteria</taxon>
        <taxon>Bacillati</taxon>
        <taxon>Bacillota</taxon>
        <taxon>Clostridia</taxon>
        <taxon>Halanaerobiales</taxon>
        <taxon>Halanaerobiaceae</taxon>
        <taxon>Halanaerobium</taxon>
    </lineage>
</organism>
<name>A0A1I4H999_9FIRM</name>
<dbReference type="AlphaFoldDB" id="A0A1I4H999"/>
<protein>
    <submittedName>
        <fullName evidence="2">tRNA threonylcarbamoyladenosine biosynthesis protein TsaB</fullName>
    </submittedName>
</protein>
<dbReference type="EMBL" id="FOTI01000010">
    <property type="protein sequence ID" value="SFL37991.1"/>
    <property type="molecule type" value="Genomic_DNA"/>
</dbReference>
<dbReference type="SUPFAM" id="SSF53067">
    <property type="entry name" value="Actin-like ATPase domain"/>
    <property type="match status" value="2"/>
</dbReference>
<dbReference type="GO" id="GO:0002949">
    <property type="term" value="P:tRNA threonylcarbamoyladenosine modification"/>
    <property type="evidence" value="ECO:0007669"/>
    <property type="project" value="InterPro"/>
</dbReference>
<feature type="domain" description="Gcp-like" evidence="1">
    <location>
        <begin position="33"/>
        <end position="244"/>
    </location>
</feature>
<evidence type="ECO:0000313" key="3">
    <source>
        <dbReference type="Proteomes" id="UP000199006"/>
    </source>
</evidence>
<keyword evidence="3" id="KW-1185">Reference proteome</keyword>
<dbReference type="Pfam" id="PF00814">
    <property type="entry name" value="TsaD"/>
    <property type="match status" value="1"/>
</dbReference>
<dbReference type="Proteomes" id="UP000199006">
    <property type="component" value="Unassembled WGS sequence"/>
</dbReference>
<dbReference type="RefSeq" id="WP_089860603.1">
    <property type="nucleotide sequence ID" value="NZ_FOTI01000010.1"/>
</dbReference>
<dbReference type="PANTHER" id="PTHR11735:SF11">
    <property type="entry name" value="TRNA THREONYLCARBAMOYLADENOSINE BIOSYNTHESIS PROTEIN TSAB"/>
    <property type="match status" value="1"/>
</dbReference>